<dbReference type="Proteomes" id="UP001216595">
    <property type="component" value="Unassembled WGS sequence"/>
</dbReference>
<proteinExistence type="predicted"/>
<dbReference type="InterPro" id="IPR027392">
    <property type="entry name" value="TF_Znf"/>
</dbReference>
<comment type="caution">
    <text evidence="3">The sequence shown here is derived from an EMBL/GenBank/DDBJ whole genome shotgun (WGS) entry which is preliminary data.</text>
</comment>
<keyword evidence="4" id="KW-1185">Reference proteome</keyword>
<feature type="domain" description="Transcription factor zinc-finger" evidence="2">
    <location>
        <begin position="5"/>
        <end position="44"/>
    </location>
</feature>
<feature type="compositionally biased region" description="Pro residues" evidence="1">
    <location>
        <begin position="53"/>
        <end position="78"/>
    </location>
</feature>
<reference evidence="3 4" key="1">
    <citation type="submission" date="2023-01" db="EMBL/GenBank/DDBJ databases">
        <title>Novel species of the genus Asticcacaulis isolated from rivers.</title>
        <authorList>
            <person name="Lu H."/>
        </authorList>
    </citation>
    <scope>NUCLEOTIDE SEQUENCE [LARGE SCALE GENOMIC DNA]</scope>
    <source>
        <strain evidence="3 4">DXS10W</strain>
    </source>
</reference>
<name>A0ABT5IF61_9CAUL</name>
<dbReference type="Pfam" id="PF13453">
    <property type="entry name" value="Zn_ribbon_TFIIB"/>
    <property type="match status" value="1"/>
</dbReference>
<feature type="region of interest" description="Disordered" evidence="1">
    <location>
        <begin position="49"/>
        <end position="95"/>
    </location>
</feature>
<evidence type="ECO:0000256" key="1">
    <source>
        <dbReference type="SAM" id="MobiDB-lite"/>
    </source>
</evidence>
<sequence>MSALHCPVCRGDFREVLKEGILIDVCTQCRGVWLDRGELEKLLSLAAGGPVAQPAPQPAPYVPPQQPHYQQPPQPYPQQPYHQQRPPEMDKYGRPVEYDKYGRKIEYDKYGHRKKKKGFDMLDIFDFD</sequence>
<dbReference type="RefSeq" id="WP_272741214.1">
    <property type="nucleotide sequence ID" value="NZ_JAQQKW010000005.1"/>
</dbReference>
<protein>
    <submittedName>
        <fullName evidence="3">Zf-TFIIB domain-containing protein</fullName>
    </submittedName>
</protein>
<gene>
    <name evidence="3" type="ORF">PQU94_09400</name>
</gene>
<accession>A0ABT5IF61</accession>
<dbReference type="EMBL" id="JAQQKW010000005">
    <property type="protein sequence ID" value="MDC7694495.1"/>
    <property type="molecule type" value="Genomic_DNA"/>
</dbReference>
<organism evidence="3 4">
    <name type="scientific">Asticcacaulis currens</name>
    <dbReference type="NCBI Taxonomy" id="2984210"/>
    <lineage>
        <taxon>Bacteria</taxon>
        <taxon>Pseudomonadati</taxon>
        <taxon>Pseudomonadota</taxon>
        <taxon>Alphaproteobacteria</taxon>
        <taxon>Caulobacterales</taxon>
        <taxon>Caulobacteraceae</taxon>
        <taxon>Asticcacaulis</taxon>
    </lineage>
</organism>
<evidence type="ECO:0000259" key="2">
    <source>
        <dbReference type="Pfam" id="PF13453"/>
    </source>
</evidence>
<feature type="compositionally biased region" description="Basic and acidic residues" evidence="1">
    <location>
        <begin position="85"/>
        <end position="95"/>
    </location>
</feature>
<evidence type="ECO:0000313" key="3">
    <source>
        <dbReference type="EMBL" id="MDC7694495.1"/>
    </source>
</evidence>
<evidence type="ECO:0000313" key="4">
    <source>
        <dbReference type="Proteomes" id="UP001216595"/>
    </source>
</evidence>